<dbReference type="Pfam" id="PF13407">
    <property type="entry name" value="Peripla_BP_4"/>
    <property type="match status" value="1"/>
</dbReference>
<organism evidence="5 6">
    <name type="scientific">Paenibacillus aurantiacus</name>
    <dbReference type="NCBI Taxonomy" id="1936118"/>
    <lineage>
        <taxon>Bacteria</taxon>
        <taxon>Bacillati</taxon>
        <taxon>Bacillota</taxon>
        <taxon>Bacilli</taxon>
        <taxon>Bacillales</taxon>
        <taxon>Paenibacillaceae</taxon>
        <taxon>Paenibacillus</taxon>
    </lineage>
</organism>
<evidence type="ECO:0000256" key="2">
    <source>
        <dbReference type="ARBA" id="ARBA00022729"/>
    </source>
</evidence>
<dbReference type="Proteomes" id="UP001589747">
    <property type="component" value="Unassembled WGS sequence"/>
</dbReference>
<dbReference type="PROSITE" id="PS51257">
    <property type="entry name" value="PROKAR_LIPOPROTEIN"/>
    <property type="match status" value="1"/>
</dbReference>
<dbReference type="PANTHER" id="PTHR30036:SF1">
    <property type="entry name" value="D-XYLOSE-BINDING PERIPLASMIC PROTEIN"/>
    <property type="match status" value="1"/>
</dbReference>
<evidence type="ECO:0000256" key="1">
    <source>
        <dbReference type="ARBA" id="ARBA00004196"/>
    </source>
</evidence>
<proteinExistence type="predicted"/>
<evidence type="ECO:0000313" key="5">
    <source>
        <dbReference type="EMBL" id="MFB9324779.1"/>
    </source>
</evidence>
<evidence type="ECO:0000259" key="4">
    <source>
        <dbReference type="Pfam" id="PF13407"/>
    </source>
</evidence>
<feature type="domain" description="Periplasmic binding protein" evidence="4">
    <location>
        <begin position="38"/>
        <end position="293"/>
    </location>
</feature>
<dbReference type="RefSeq" id="WP_377489285.1">
    <property type="nucleotide sequence ID" value="NZ_JBHMDO010000003.1"/>
</dbReference>
<keyword evidence="2 3" id="KW-0732">Signal</keyword>
<comment type="subcellular location">
    <subcellularLocation>
        <location evidence="1">Cell envelope</location>
    </subcellularLocation>
</comment>
<feature type="chain" id="PRO_5046358331" evidence="3">
    <location>
        <begin position="26"/>
        <end position="349"/>
    </location>
</feature>
<sequence>MKRVRHIVVLACIALLLIASGCSGGANTPSAHEQKQLIGLSFHNLIDERWQRDRDMFESKAAGLSADVITVEAGGDEQKQLSQIDQLLEQNIDVLVVVAQNTENMKPAVDKARAKGVKVLSYARLMKNADVDFYVSIDNVKAGEMQAEEILKLAPSGNYAYIGGGDTDNNAVLLRDGSMKVLKASSGITLVGDEYSKDWNPDEALKHMREMLAKTGGNIQGVVAANDGTAGAAIQALSEYGLDGKVPVSGQDAELAALQRIAAGKQAMTIYLPIEKMVTATVEAAVELAQGKEPKANNKVPNGLKDVPSNLLEPVVVTKANLKETVIDSGFAQLEDVYKDIPKDQWPAS</sequence>
<name>A0ABV5KHS2_9BACL</name>
<protein>
    <submittedName>
        <fullName evidence="5">Sugar ABC transporter substrate-binding protein</fullName>
    </submittedName>
</protein>
<dbReference type="Gene3D" id="3.40.50.2300">
    <property type="match status" value="2"/>
</dbReference>
<comment type="caution">
    <text evidence="5">The sequence shown here is derived from an EMBL/GenBank/DDBJ whole genome shotgun (WGS) entry which is preliminary data.</text>
</comment>
<dbReference type="InterPro" id="IPR028082">
    <property type="entry name" value="Peripla_BP_I"/>
</dbReference>
<evidence type="ECO:0000256" key="3">
    <source>
        <dbReference type="SAM" id="SignalP"/>
    </source>
</evidence>
<evidence type="ECO:0000313" key="6">
    <source>
        <dbReference type="Proteomes" id="UP001589747"/>
    </source>
</evidence>
<gene>
    <name evidence="5" type="ORF">ACFFSY_02345</name>
</gene>
<dbReference type="SUPFAM" id="SSF53822">
    <property type="entry name" value="Periplasmic binding protein-like I"/>
    <property type="match status" value="1"/>
</dbReference>
<dbReference type="InterPro" id="IPR050555">
    <property type="entry name" value="Bact_Solute-Bind_Prot2"/>
</dbReference>
<feature type="signal peptide" evidence="3">
    <location>
        <begin position="1"/>
        <end position="25"/>
    </location>
</feature>
<dbReference type="EMBL" id="JBHMDO010000003">
    <property type="protein sequence ID" value="MFB9324779.1"/>
    <property type="molecule type" value="Genomic_DNA"/>
</dbReference>
<keyword evidence="6" id="KW-1185">Reference proteome</keyword>
<dbReference type="PANTHER" id="PTHR30036">
    <property type="entry name" value="D-XYLOSE-BINDING PERIPLASMIC PROTEIN"/>
    <property type="match status" value="1"/>
</dbReference>
<reference evidence="5 6" key="1">
    <citation type="submission" date="2024-09" db="EMBL/GenBank/DDBJ databases">
        <authorList>
            <person name="Sun Q."/>
            <person name="Mori K."/>
        </authorList>
    </citation>
    <scope>NUCLEOTIDE SEQUENCE [LARGE SCALE GENOMIC DNA]</scope>
    <source>
        <strain evidence="5 6">TISTR 2452</strain>
    </source>
</reference>
<dbReference type="InterPro" id="IPR025997">
    <property type="entry name" value="SBP_2_dom"/>
</dbReference>
<accession>A0ABV5KHS2</accession>